<proteinExistence type="predicted"/>
<reference evidence="4" key="1">
    <citation type="submission" date="2015-11" db="EMBL/GenBank/DDBJ databases">
        <title>De novo transcriptome assembly of four potential Pierce s Disease insect vectors from Arizona vineyards.</title>
        <authorList>
            <person name="Tassone E.E."/>
        </authorList>
    </citation>
    <scope>NUCLEOTIDE SEQUENCE</scope>
</reference>
<evidence type="ECO:0000256" key="3">
    <source>
        <dbReference type="SAM" id="SignalP"/>
    </source>
</evidence>
<dbReference type="EMBL" id="GECU01001052">
    <property type="protein sequence ID" value="JAT06655.1"/>
    <property type="molecule type" value="Transcribed_RNA"/>
</dbReference>
<organism evidence="4">
    <name type="scientific">Homalodisca liturata</name>
    <dbReference type="NCBI Taxonomy" id="320908"/>
    <lineage>
        <taxon>Eukaryota</taxon>
        <taxon>Metazoa</taxon>
        <taxon>Ecdysozoa</taxon>
        <taxon>Arthropoda</taxon>
        <taxon>Hexapoda</taxon>
        <taxon>Insecta</taxon>
        <taxon>Pterygota</taxon>
        <taxon>Neoptera</taxon>
        <taxon>Paraneoptera</taxon>
        <taxon>Hemiptera</taxon>
        <taxon>Auchenorrhyncha</taxon>
        <taxon>Membracoidea</taxon>
        <taxon>Cicadellidae</taxon>
        <taxon>Cicadellinae</taxon>
        <taxon>Proconiini</taxon>
        <taxon>Homalodisca</taxon>
    </lineage>
</organism>
<feature type="signal peptide" evidence="3">
    <location>
        <begin position="1"/>
        <end position="20"/>
    </location>
</feature>
<name>A0A1B6K5G6_9HEMI</name>
<evidence type="ECO:0000256" key="1">
    <source>
        <dbReference type="SAM" id="MobiDB-lite"/>
    </source>
</evidence>
<feature type="compositionally biased region" description="Low complexity" evidence="1">
    <location>
        <begin position="124"/>
        <end position="140"/>
    </location>
</feature>
<keyword evidence="2" id="KW-1133">Transmembrane helix</keyword>
<keyword evidence="3" id="KW-0732">Signal</keyword>
<accession>A0A1B6K5G6</accession>
<evidence type="ECO:0000256" key="2">
    <source>
        <dbReference type="SAM" id="Phobius"/>
    </source>
</evidence>
<keyword evidence="2" id="KW-0812">Transmembrane</keyword>
<dbReference type="AlphaFoldDB" id="A0A1B6K5G6"/>
<feature type="transmembrane region" description="Helical" evidence="2">
    <location>
        <begin position="59"/>
        <end position="77"/>
    </location>
</feature>
<keyword evidence="2" id="KW-0472">Membrane</keyword>
<sequence>MRTSLLYVICLACLVATGKSCMVGGVWRYGSPYYDDYDYGPRGRSRTGLGNTGYGNTGFVSYGVGLGGLGILLSLLFHPHFPNNHRPPPPREVHHHHHYFHHEGGGYDYKYGRDPPNWGAYRRPPSGSSGSSSGPSDKGSHSFSNFFKNMFYR</sequence>
<gene>
    <name evidence="4" type="ORF">g.17662</name>
</gene>
<evidence type="ECO:0000313" key="4">
    <source>
        <dbReference type="EMBL" id="JAT06655.1"/>
    </source>
</evidence>
<feature type="region of interest" description="Disordered" evidence="1">
    <location>
        <begin position="118"/>
        <end position="140"/>
    </location>
</feature>
<feature type="chain" id="PRO_5008586292" evidence="3">
    <location>
        <begin position="21"/>
        <end position="153"/>
    </location>
</feature>
<protein>
    <submittedName>
        <fullName evidence="4">Uncharacterized protein</fullName>
    </submittedName>
</protein>